<dbReference type="AlphaFoldDB" id="A0A6A7BNT6"/>
<sequence length="158" mass="17470">MRDLEQTDVQRTERLDRYRKLIVEAWRRQRIPNKEMASRIGRSLSLTNKLKAGTTPLTGPIIDQFVEALGIDPVRAMFAVDIAYSHMSYFDPKFHSACTTAITFFDQIMVQCGYGKGIADLAAAEDLTAERVEATARAAAASLATAFVQSHFPGQGVS</sequence>
<proteinExistence type="predicted"/>
<dbReference type="EMBL" id="MU006071">
    <property type="protein sequence ID" value="KAF2857076.1"/>
    <property type="molecule type" value="Genomic_DNA"/>
</dbReference>
<reference evidence="1" key="1">
    <citation type="journal article" date="2020" name="Stud. Mycol.">
        <title>101 Dothideomycetes genomes: a test case for predicting lifestyles and emergence of pathogens.</title>
        <authorList>
            <person name="Haridas S."/>
            <person name="Albert R."/>
            <person name="Binder M."/>
            <person name="Bloem J."/>
            <person name="Labutti K."/>
            <person name="Salamov A."/>
            <person name="Andreopoulos B."/>
            <person name="Baker S."/>
            <person name="Barry K."/>
            <person name="Bills G."/>
            <person name="Bluhm B."/>
            <person name="Cannon C."/>
            <person name="Castanera R."/>
            <person name="Culley D."/>
            <person name="Daum C."/>
            <person name="Ezra D."/>
            <person name="Gonzalez J."/>
            <person name="Henrissat B."/>
            <person name="Kuo A."/>
            <person name="Liang C."/>
            <person name="Lipzen A."/>
            <person name="Lutzoni F."/>
            <person name="Magnuson J."/>
            <person name="Mondo S."/>
            <person name="Nolan M."/>
            <person name="Ohm R."/>
            <person name="Pangilinan J."/>
            <person name="Park H.-J."/>
            <person name="Ramirez L."/>
            <person name="Alfaro M."/>
            <person name="Sun H."/>
            <person name="Tritt A."/>
            <person name="Yoshinaga Y."/>
            <person name="Zwiers L.-H."/>
            <person name="Turgeon B."/>
            <person name="Goodwin S."/>
            <person name="Spatafora J."/>
            <person name="Crous P."/>
            <person name="Grigoriev I."/>
        </authorList>
    </citation>
    <scope>NUCLEOTIDE SEQUENCE</scope>
    <source>
        <strain evidence="1">CBS 480.64</strain>
    </source>
</reference>
<organism evidence="1 2">
    <name type="scientific">Piedraia hortae CBS 480.64</name>
    <dbReference type="NCBI Taxonomy" id="1314780"/>
    <lineage>
        <taxon>Eukaryota</taxon>
        <taxon>Fungi</taxon>
        <taxon>Dikarya</taxon>
        <taxon>Ascomycota</taxon>
        <taxon>Pezizomycotina</taxon>
        <taxon>Dothideomycetes</taxon>
        <taxon>Dothideomycetidae</taxon>
        <taxon>Capnodiales</taxon>
        <taxon>Piedraiaceae</taxon>
        <taxon>Piedraia</taxon>
    </lineage>
</organism>
<protein>
    <submittedName>
        <fullName evidence="1">Uncharacterized protein</fullName>
    </submittedName>
</protein>
<gene>
    <name evidence="1" type="ORF">K470DRAFT_267093</name>
</gene>
<accession>A0A6A7BNT6</accession>
<keyword evidence="2" id="KW-1185">Reference proteome</keyword>
<evidence type="ECO:0000313" key="1">
    <source>
        <dbReference type="EMBL" id="KAF2857076.1"/>
    </source>
</evidence>
<dbReference type="OrthoDB" id="10298383at2759"/>
<dbReference type="Proteomes" id="UP000799421">
    <property type="component" value="Unassembled WGS sequence"/>
</dbReference>
<name>A0A6A7BNT6_9PEZI</name>
<evidence type="ECO:0000313" key="2">
    <source>
        <dbReference type="Proteomes" id="UP000799421"/>
    </source>
</evidence>